<proteinExistence type="predicted"/>
<comment type="caution">
    <text evidence="1">The sequence shown here is derived from an EMBL/GenBank/DDBJ whole genome shotgun (WGS) entry which is preliminary data.</text>
</comment>
<name>A0A0F9A1R0_9ZZZZ</name>
<dbReference type="AlphaFoldDB" id="A0A0F9A1R0"/>
<reference evidence="1" key="1">
    <citation type="journal article" date="2015" name="Nature">
        <title>Complex archaea that bridge the gap between prokaryotes and eukaryotes.</title>
        <authorList>
            <person name="Spang A."/>
            <person name="Saw J.H."/>
            <person name="Jorgensen S.L."/>
            <person name="Zaremba-Niedzwiedzka K."/>
            <person name="Martijn J."/>
            <person name="Lind A.E."/>
            <person name="van Eijk R."/>
            <person name="Schleper C."/>
            <person name="Guy L."/>
            <person name="Ettema T.J."/>
        </authorList>
    </citation>
    <scope>NUCLEOTIDE SEQUENCE</scope>
</reference>
<accession>A0A0F9A1R0</accession>
<protein>
    <submittedName>
        <fullName evidence="1">Uncharacterized protein</fullName>
    </submittedName>
</protein>
<evidence type="ECO:0000313" key="1">
    <source>
        <dbReference type="EMBL" id="KKL03445.1"/>
    </source>
</evidence>
<organism evidence="1">
    <name type="scientific">marine sediment metagenome</name>
    <dbReference type="NCBI Taxonomy" id="412755"/>
    <lineage>
        <taxon>unclassified sequences</taxon>
        <taxon>metagenomes</taxon>
        <taxon>ecological metagenomes</taxon>
    </lineage>
</organism>
<sequence length="126" mass="14666">MKIIKRLLAKNKLELLSDEEIKDLFTKLRNKENTELYSMTRMCLKYLQELIELNIYNLKFDENLLLGDIIRRTKGVSAQDAMMKQLRSNIRSLTYTIVMGTLLEEVGEEFKIGGPDDTGHFDFDEG</sequence>
<gene>
    <name evidence="1" type="ORF">LCGC14_2626080</name>
</gene>
<dbReference type="EMBL" id="LAZR01044928">
    <property type="protein sequence ID" value="KKL03445.1"/>
    <property type="molecule type" value="Genomic_DNA"/>
</dbReference>